<dbReference type="Proteomes" id="UP001589683">
    <property type="component" value="Unassembled WGS sequence"/>
</dbReference>
<dbReference type="InterPro" id="IPR001789">
    <property type="entry name" value="Sig_transdc_resp-reg_receiver"/>
</dbReference>
<dbReference type="Pfam" id="PF00072">
    <property type="entry name" value="Response_reg"/>
    <property type="match status" value="1"/>
</dbReference>
<evidence type="ECO:0000259" key="3">
    <source>
        <dbReference type="PROSITE" id="PS50110"/>
    </source>
</evidence>
<dbReference type="RefSeq" id="WP_213888848.1">
    <property type="nucleotide sequence ID" value="NZ_JAGFNU010000005.1"/>
</dbReference>
<dbReference type="PANTHER" id="PTHR44591">
    <property type="entry name" value="STRESS RESPONSE REGULATOR PROTEIN 1"/>
    <property type="match status" value="1"/>
</dbReference>
<dbReference type="InterPro" id="IPR050595">
    <property type="entry name" value="Bact_response_regulator"/>
</dbReference>
<evidence type="ECO:0000313" key="5">
    <source>
        <dbReference type="Proteomes" id="UP001589683"/>
    </source>
</evidence>
<dbReference type="SUPFAM" id="SSF52172">
    <property type="entry name" value="CheY-like"/>
    <property type="match status" value="1"/>
</dbReference>
<comment type="caution">
    <text evidence="4">The sequence shown here is derived from an EMBL/GenBank/DDBJ whole genome shotgun (WGS) entry which is preliminary data.</text>
</comment>
<keyword evidence="5" id="KW-1185">Reference proteome</keyword>
<dbReference type="PANTHER" id="PTHR44591:SF25">
    <property type="entry name" value="CHEMOTAXIS TWO-COMPONENT RESPONSE REGULATOR"/>
    <property type="match status" value="1"/>
</dbReference>
<keyword evidence="1 2" id="KW-0597">Phosphoprotein</keyword>
<dbReference type="EMBL" id="JBHMEA010000016">
    <property type="protein sequence ID" value="MFB9231353.1"/>
    <property type="molecule type" value="Genomic_DNA"/>
</dbReference>
<protein>
    <submittedName>
        <fullName evidence="4">Response regulator</fullName>
    </submittedName>
</protein>
<accession>A0ABV5JEZ5</accession>
<dbReference type="CDD" id="cd00156">
    <property type="entry name" value="REC"/>
    <property type="match status" value="1"/>
</dbReference>
<gene>
    <name evidence="4" type="ORF">ACFFUT_06080</name>
</gene>
<dbReference type="SMART" id="SM00448">
    <property type="entry name" value="REC"/>
    <property type="match status" value="1"/>
</dbReference>
<dbReference type="PROSITE" id="PS50110">
    <property type="entry name" value="RESPONSE_REGULATORY"/>
    <property type="match status" value="1"/>
</dbReference>
<evidence type="ECO:0000256" key="2">
    <source>
        <dbReference type="PROSITE-ProRule" id="PRU00169"/>
    </source>
</evidence>
<evidence type="ECO:0000313" key="4">
    <source>
        <dbReference type="EMBL" id="MFB9231353.1"/>
    </source>
</evidence>
<name>A0ABV5JEZ5_9RHOB</name>
<organism evidence="4 5">
    <name type="scientific">Pseudohalocynthiibacter aestuariivivens</name>
    <dbReference type="NCBI Taxonomy" id="1591409"/>
    <lineage>
        <taxon>Bacteria</taxon>
        <taxon>Pseudomonadati</taxon>
        <taxon>Pseudomonadota</taxon>
        <taxon>Alphaproteobacteria</taxon>
        <taxon>Rhodobacterales</taxon>
        <taxon>Paracoccaceae</taxon>
        <taxon>Pseudohalocynthiibacter</taxon>
    </lineage>
</organism>
<proteinExistence type="predicted"/>
<reference evidence="4 5" key="1">
    <citation type="submission" date="2024-09" db="EMBL/GenBank/DDBJ databases">
        <authorList>
            <person name="Sun Q."/>
            <person name="Mori K."/>
        </authorList>
    </citation>
    <scope>NUCLEOTIDE SEQUENCE [LARGE SCALE GENOMIC DNA]</scope>
    <source>
        <strain evidence="4 5">CECT 8726</strain>
    </source>
</reference>
<feature type="modified residue" description="4-aspartylphosphate" evidence="2">
    <location>
        <position position="72"/>
    </location>
</feature>
<dbReference type="Gene3D" id="3.40.50.2300">
    <property type="match status" value="1"/>
</dbReference>
<feature type="domain" description="Response regulatory" evidence="3">
    <location>
        <begin position="23"/>
        <end position="136"/>
    </location>
</feature>
<dbReference type="InterPro" id="IPR011006">
    <property type="entry name" value="CheY-like_superfamily"/>
</dbReference>
<sequence>MDSYDTFMMTRVPTAERPLMGLTVLVVEDSRFASEAMRLLCLRSGARIRRADCLKSARRHLGVYRPSVVIVDLGLPDGSGADLIQELHTGAARVDVILATSGDDGLEDAALAAGADGFIAKPIESLAVFQSIVLANLPGGMRPTGPRLLPDAEIRPDPIAFRDDLISITRKLSDKADKSTLDYVAQFLSGVARSAHDRALETAAGALARDCAKGNPRCSDIARLAGIVQERLERTACI</sequence>
<evidence type="ECO:0000256" key="1">
    <source>
        <dbReference type="ARBA" id="ARBA00022553"/>
    </source>
</evidence>